<name>A0AAE1DDM9_9GAST</name>
<proteinExistence type="predicted"/>
<evidence type="ECO:0000256" key="1">
    <source>
        <dbReference type="SAM" id="MobiDB-lite"/>
    </source>
</evidence>
<feature type="region of interest" description="Disordered" evidence="1">
    <location>
        <begin position="47"/>
        <end position="81"/>
    </location>
</feature>
<organism evidence="2 3">
    <name type="scientific">Elysia crispata</name>
    <name type="common">lettuce slug</name>
    <dbReference type="NCBI Taxonomy" id="231223"/>
    <lineage>
        <taxon>Eukaryota</taxon>
        <taxon>Metazoa</taxon>
        <taxon>Spiralia</taxon>
        <taxon>Lophotrochozoa</taxon>
        <taxon>Mollusca</taxon>
        <taxon>Gastropoda</taxon>
        <taxon>Heterobranchia</taxon>
        <taxon>Euthyneura</taxon>
        <taxon>Panpulmonata</taxon>
        <taxon>Sacoglossa</taxon>
        <taxon>Placobranchoidea</taxon>
        <taxon>Plakobranchidae</taxon>
        <taxon>Elysia</taxon>
    </lineage>
</organism>
<dbReference type="AlphaFoldDB" id="A0AAE1DDM9"/>
<dbReference type="EMBL" id="JAWDGP010004263">
    <property type="protein sequence ID" value="KAK3766080.1"/>
    <property type="molecule type" value="Genomic_DNA"/>
</dbReference>
<sequence>MLALMASAIHLNYVTLRSMLREAPVEHGSALKARPKLILRWRHSPISNPTEERYSGLSMDPLPVENDQEIPMVAGDRRRGH</sequence>
<accession>A0AAE1DDM9</accession>
<comment type="caution">
    <text evidence="2">The sequence shown here is derived from an EMBL/GenBank/DDBJ whole genome shotgun (WGS) entry which is preliminary data.</text>
</comment>
<evidence type="ECO:0000313" key="2">
    <source>
        <dbReference type="EMBL" id="KAK3766080.1"/>
    </source>
</evidence>
<evidence type="ECO:0000313" key="3">
    <source>
        <dbReference type="Proteomes" id="UP001283361"/>
    </source>
</evidence>
<protein>
    <submittedName>
        <fullName evidence="2">Uncharacterized protein</fullName>
    </submittedName>
</protein>
<keyword evidence="3" id="KW-1185">Reference proteome</keyword>
<dbReference type="Proteomes" id="UP001283361">
    <property type="component" value="Unassembled WGS sequence"/>
</dbReference>
<reference evidence="2" key="1">
    <citation type="journal article" date="2023" name="G3 (Bethesda)">
        <title>A reference genome for the long-term kleptoplast-retaining sea slug Elysia crispata morphotype clarki.</title>
        <authorList>
            <person name="Eastman K.E."/>
            <person name="Pendleton A.L."/>
            <person name="Shaikh M.A."/>
            <person name="Suttiyut T."/>
            <person name="Ogas R."/>
            <person name="Tomko P."/>
            <person name="Gavelis G."/>
            <person name="Widhalm J.R."/>
            <person name="Wisecaver J.H."/>
        </authorList>
    </citation>
    <scope>NUCLEOTIDE SEQUENCE</scope>
    <source>
        <strain evidence="2">ECLA1</strain>
    </source>
</reference>
<gene>
    <name evidence="2" type="ORF">RRG08_002316</name>
</gene>